<dbReference type="Pfam" id="PF03808">
    <property type="entry name" value="Glyco_tran_WecG"/>
    <property type="match status" value="1"/>
</dbReference>
<keyword evidence="1" id="KW-0328">Glycosyltransferase</keyword>
<dbReference type="KEGG" id="soa:G3M56_003255"/>
<name>A0A6B3L709_9BACT</name>
<dbReference type="RefSeq" id="WP_164363263.1">
    <property type="nucleotide sequence ID" value="NZ_CP066776.1"/>
</dbReference>
<reference evidence="3 4" key="1">
    <citation type="submission" date="2020-12" db="EMBL/GenBank/DDBJ databases">
        <title>Sulforoseuscoccus oceanibium gen. nov., sp. nov., a representative of the phylum Verrucomicrobia with special cytoplasmic membrane, and proposal of Sulforoseuscoccusaceae fam. nov.</title>
        <authorList>
            <person name="Xi F."/>
        </authorList>
    </citation>
    <scope>NUCLEOTIDE SEQUENCE [LARGE SCALE GENOMIC DNA]</scope>
    <source>
        <strain evidence="3 4">T37</strain>
    </source>
</reference>
<dbReference type="Proteomes" id="UP000475117">
    <property type="component" value="Chromosome"/>
</dbReference>
<dbReference type="EMBL" id="CP066776">
    <property type="protein sequence ID" value="QQL45620.1"/>
    <property type="molecule type" value="Genomic_DNA"/>
</dbReference>
<protein>
    <submittedName>
        <fullName evidence="3">WecB/TagA/CpsF family glycosyltransferase</fullName>
    </submittedName>
</protein>
<dbReference type="InterPro" id="IPR004629">
    <property type="entry name" value="WecG_TagA_CpsF"/>
</dbReference>
<evidence type="ECO:0000313" key="4">
    <source>
        <dbReference type="Proteomes" id="UP000475117"/>
    </source>
</evidence>
<proteinExistence type="predicted"/>
<gene>
    <name evidence="3" type="ORF">G3M56_003255</name>
</gene>
<dbReference type="PANTHER" id="PTHR34136:SF1">
    <property type="entry name" value="UDP-N-ACETYL-D-MANNOSAMINURONIC ACID TRANSFERASE"/>
    <property type="match status" value="1"/>
</dbReference>
<dbReference type="PANTHER" id="PTHR34136">
    <property type="match status" value="1"/>
</dbReference>
<keyword evidence="2 3" id="KW-0808">Transferase</keyword>
<evidence type="ECO:0000256" key="1">
    <source>
        <dbReference type="ARBA" id="ARBA00022676"/>
    </source>
</evidence>
<dbReference type="CDD" id="cd06533">
    <property type="entry name" value="Glyco_transf_WecG_TagA"/>
    <property type="match status" value="1"/>
</dbReference>
<evidence type="ECO:0000313" key="3">
    <source>
        <dbReference type="EMBL" id="QQL45620.1"/>
    </source>
</evidence>
<sequence>MERSEVLGVGISPMTFQQAVDRAFDAVARPGFAGYVTVTGVHGVMESQDDPELLRIHNDAYMVTPDGMPMVWMAWANGYPATERVYGPDLMLAVMNRSVSERSKHFLFGGSDGVVDQLADCLRRDVGDVRVVGKVTPPFRLLTDEEEQQLVADLQREQPHFLWVGLSTPKQERFMASFLAKYPDLTARWDHGLLLFGVGAAFDFHAGLVKQAPSWMQECGLEWFFRLCVEPRRLWKRYMKNNPRFVWKVLRRKLG</sequence>
<dbReference type="AlphaFoldDB" id="A0A6B3L709"/>
<keyword evidence="4" id="KW-1185">Reference proteome</keyword>
<dbReference type="GO" id="GO:0016758">
    <property type="term" value="F:hexosyltransferase activity"/>
    <property type="evidence" value="ECO:0007669"/>
    <property type="project" value="TreeGrafter"/>
</dbReference>
<dbReference type="NCBIfam" id="TIGR00696">
    <property type="entry name" value="wecG_tagA_cpsF"/>
    <property type="match status" value="1"/>
</dbReference>
<organism evidence="3 4">
    <name type="scientific">Sulfuriroseicoccus oceanibius</name>
    <dbReference type="NCBI Taxonomy" id="2707525"/>
    <lineage>
        <taxon>Bacteria</taxon>
        <taxon>Pseudomonadati</taxon>
        <taxon>Verrucomicrobiota</taxon>
        <taxon>Verrucomicrobiia</taxon>
        <taxon>Verrucomicrobiales</taxon>
        <taxon>Verrucomicrobiaceae</taxon>
        <taxon>Sulfuriroseicoccus</taxon>
    </lineage>
</organism>
<accession>A0A6B3L709</accession>
<evidence type="ECO:0000256" key="2">
    <source>
        <dbReference type="ARBA" id="ARBA00022679"/>
    </source>
</evidence>